<dbReference type="AlphaFoldDB" id="A0A261EZV5"/>
<evidence type="ECO:0000259" key="3">
    <source>
        <dbReference type="Pfam" id="PF13240"/>
    </source>
</evidence>
<feature type="transmembrane region" description="Helical" evidence="2">
    <location>
        <begin position="198"/>
        <end position="218"/>
    </location>
</feature>
<feature type="compositionally biased region" description="Low complexity" evidence="1">
    <location>
        <begin position="83"/>
        <end position="110"/>
    </location>
</feature>
<evidence type="ECO:0000313" key="5">
    <source>
        <dbReference type="Proteomes" id="UP000216725"/>
    </source>
</evidence>
<sequence>MALCPRCNAPILDGASFCTSCGLQLPPIADPNDVAAASQATEEAKVASRERVRHRAEARNIRFRNLSDSIDNKLGGSPQALFTPSSSGSSTASGVPAAQGTTQGTAQGTAPRMDVTPHSLELVRSLGRSIRLDCDGVFVRCRTYRYGSCRTCISVPIRAISSVGIARRFRVWLFILGLVMLAGAVLCFSEGIDSAGGLVLLGILLLFLAVGTICSAFIKMLEIRYDGTAISIGTWGATLSEMQPFIDDLNKQVAQDELMCRYGGVMPRR</sequence>
<gene>
    <name evidence="4" type="ORF">PSRA_0591</name>
</gene>
<dbReference type="Proteomes" id="UP000216725">
    <property type="component" value="Unassembled WGS sequence"/>
</dbReference>
<comment type="caution">
    <text evidence="4">The sequence shown here is derived from an EMBL/GenBank/DDBJ whole genome shotgun (WGS) entry which is preliminary data.</text>
</comment>
<name>A0A261EZV5_9BIFI</name>
<keyword evidence="2" id="KW-0472">Membrane</keyword>
<feature type="region of interest" description="Disordered" evidence="1">
    <location>
        <begin position="77"/>
        <end position="113"/>
    </location>
</feature>
<keyword evidence="5" id="KW-1185">Reference proteome</keyword>
<feature type="transmembrane region" description="Helical" evidence="2">
    <location>
        <begin position="171"/>
        <end position="192"/>
    </location>
</feature>
<evidence type="ECO:0000313" key="4">
    <source>
        <dbReference type="EMBL" id="OZG52402.1"/>
    </source>
</evidence>
<keyword evidence="2" id="KW-0812">Transmembrane</keyword>
<proteinExistence type="predicted"/>
<keyword evidence="2" id="KW-1133">Transmembrane helix</keyword>
<dbReference type="EMBL" id="MWWR01000004">
    <property type="protein sequence ID" value="OZG52402.1"/>
    <property type="molecule type" value="Genomic_DNA"/>
</dbReference>
<dbReference type="Pfam" id="PF13240">
    <property type="entry name" value="Zn_Ribbon_1"/>
    <property type="match status" value="1"/>
</dbReference>
<dbReference type="InterPro" id="IPR026870">
    <property type="entry name" value="Zinc_ribbon_dom"/>
</dbReference>
<feature type="domain" description="Zinc-ribbon" evidence="3">
    <location>
        <begin position="4"/>
        <end position="22"/>
    </location>
</feature>
<evidence type="ECO:0000256" key="1">
    <source>
        <dbReference type="SAM" id="MobiDB-lite"/>
    </source>
</evidence>
<organism evidence="4 5">
    <name type="scientific">Pseudoscardovia radai</name>
    <dbReference type="NCBI Taxonomy" id="987066"/>
    <lineage>
        <taxon>Bacteria</taxon>
        <taxon>Bacillati</taxon>
        <taxon>Actinomycetota</taxon>
        <taxon>Actinomycetes</taxon>
        <taxon>Bifidobacteriales</taxon>
        <taxon>Bifidobacteriaceae</taxon>
        <taxon>Pseudoscardovia</taxon>
    </lineage>
</organism>
<protein>
    <recommendedName>
        <fullName evidence="3">Zinc-ribbon domain-containing protein</fullName>
    </recommendedName>
</protein>
<evidence type="ECO:0000256" key="2">
    <source>
        <dbReference type="SAM" id="Phobius"/>
    </source>
</evidence>
<reference evidence="4 5" key="1">
    <citation type="journal article" date="2017" name="BMC Genomics">
        <title>Comparative genomic and phylogenomic analyses of the Bifidobacteriaceae family.</title>
        <authorList>
            <person name="Lugli G.A."/>
            <person name="Milani C."/>
            <person name="Turroni F."/>
            <person name="Duranti S."/>
            <person name="Mancabelli L."/>
            <person name="Mangifesta M."/>
            <person name="Ferrario C."/>
            <person name="Modesto M."/>
            <person name="Mattarelli P."/>
            <person name="Jiri K."/>
            <person name="van Sinderen D."/>
            <person name="Ventura M."/>
        </authorList>
    </citation>
    <scope>NUCLEOTIDE SEQUENCE [LARGE SCALE GENOMIC DNA]</scope>
    <source>
        <strain evidence="4 5">DSM 24742</strain>
    </source>
</reference>
<accession>A0A261EZV5</accession>
<dbReference type="RefSeq" id="WP_094660421.1">
    <property type="nucleotide sequence ID" value="NZ_JBKZBO010000042.1"/>
</dbReference>